<evidence type="ECO:0000256" key="4">
    <source>
        <dbReference type="ARBA" id="ARBA00022833"/>
    </source>
</evidence>
<comment type="subcellular location">
    <subcellularLocation>
        <location evidence="1">Nucleus</location>
    </subcellularLocation>
</comment>
<keyword evidence="3" id="KW-0863">Zinc-finger</keyword>
<keyword evidence="4" id="KW-0862">Zinc</keyword>
<organism evidence="6 7">
    <name type="scientific">Dryococelus australis</name>
    <dbReference type="NCBI Taxonomy" id="614101"/>
    <lineage>
        <taxon>Eukaryota</taxon>
        <taxon>Metazoa</taxon>
        <taxon>Ecdysozoa</taxon>
        <taxon>Arthropoda</taxon>
        <taxon>Hexapoda</taxon>
        <taxon>Insecta</taxon>
        <taxon>Pterygota</taxon>
        <taxon>Neoptera</taxon>
        <taxon>Polyneoptera</taxon>
        <taxon>Phasmatodea</taxon>
        <taxon>Verophasmatodea</taxon>
        <taxon>Anareolatae</taxon>
        <taxon>Phasmatidae</taxon>
        <taxon>Eurycanthinae</taxon>
        <taxon>Dryococelus</taxon>
    </lineage>
</organism>
<dbReference type="SUPFAM" id="SSF53098">
    <property type="entry name" value="Ribonuclease H-like"/>
    <property type="match status" value="1"/>
</dbReference>
<protein>
    <recommendedName>
        <fullName evidence="8">Transposase</fullName>
    </recommendedName>
</protein>
<reference evidence="6 7" key="1">
    <citation type="submission" date="2023-02" db="EMBL/GenBank/DDBJ databases">
        <title>LHISI_Scaffold_Assembly.</title>
        <authorList>
            <person name="Stuart O.P."/>
            <person name="Cleave R."/>
            <person name="Magrath M.J.L."/>
            <person name="Mikheyev A.S."/>
        </authorList>
    </citation>
    <scope>NUCLEOTIDE SEQUENCE [LARGE SCALE GENOMIC DNA]</scope>
    <source>
        <strain evidence="6">Daus_M_001</strain>
        <tissue evidence="6">Leg muscle</tissue>
    </source>
</reference>
<evidence type="ECO:0000313" key="7">
    <source>
        <dbReference type="Proteomes" id="UP001159363"/>
    </source>
</evidence>
<keyword evidence="7" id="KW-1185">Reference proteome</keyword>
<evidence type="ECO:0000256" key="1">
    <source>
        <dbReference type="ARBA" id="ARBA00004123"/>
    </source>
</evidence>
<evidence type="ECO:0000256" key="2">
    <source>
        <dbReference type="ARBA" id="ARBA00022723"/>
    </source>
</evidence>
<evidence type="ECO:0000313" key="6">
    <source>
        <dbReference type="EMBL" id="KAJ8893794.1"/>
    </source>
</evidence>
<proteinExistence type="predicted"/>
<evidence type="ECO:0000256" key="3">
    <source>
        <dbReference type="ARBA" id="ARBA00022771"/>
    </source>
</evidence>
<sequence>MCTALHTNGENQTTNAPYHEAVGSLMYLSVGTRPDITFAVNSAGQYLENPKKIHWTATLCLVTFRFPEDHKALNISEKLDDIITTWKLEVEVFSVVTDNAANTTAGMQLIQSGCLGVQHLPCAAHTLNLVIHEALSRGRWVTSAAQQLKAVSKNIPCVQVL</sequence>
<dbReference type="InterPro" id="IPR012337">
    <property type="entry name" value="RNaseH-like_sf"/>
</dbReference>
<dbReference type="EMBL" id="JARBHB010000002">
    <property type="protein sequence ID" value="KAJ8893794.1"/>
    <property type="molecule type" value="Genomic_DNA"/>
</dbReference>
<keyword evidence="5" id="KW-0539">Nucleus</keyword>
<dbReference type="Proteomes" id="UP001159363">
    <property type="component" value="Chromosome 2"/>
</dbReference>
<comment type="caution">
    <text evidence="6">The sequence shown here is derived from an EMBL/GenBank/DDBJ whole genome shotgun (WGS) entry which is preliminary data.</text>
</comment>
<dbReference type="InterPro" id="IPR052035">
    <property type="entry name" value="ZnF_BED_domain_contain"/>
</dbReference>
<dbReference type="PANTHER" id="PTHR46481">
    <property type="entry name" value="ZINC FINGER BED DOMAIN-CONTAINING PROTEIN 4"/>
    <property type="match status" value="1"/>
</dbReference>
<keyword evidence="2" id="KW-0479">Metal-binding</keyword>
<evidence type="ECO:0008006" key="8">
    <source>
        <dbReference type="Google" id="ProtNLM"/>
    </source>
</evidence>
<evidence type="ECO:0000256" key="5">
    <source>
        <dbReference type="ARBA" id="ARBA00023242"/>
    </source>
</evidence>
<name>A0ABQ9IAU9_9NEOP</name>
<gene>
    <name evidence="6" type="ORF">PR048_006395</name>
</gene>
<dbReference type="PANTHER" id="PTHR46481:SF10">
    <property type="entry name" value="ZINC FINGER BED DOMAIN-CONTAINING PROTEIN 39"/>
    <property type="match status" value="1"/>
</dbReference>
<accession>A0ABQ9IAU9</accession>